<sequence>MGTTEIPYTMPSRTPGAAGSSKILIPDIAPRRVVILQVAARPAPGYPAAEFVWLDVACIDQTPGSPV</sequence>
<evidence type="ECO:0000313" key="1">
    <source>
        <dbReference type="EMBL" id="KAK8069016.1"/>
    </source>
</evidence>
<dbReference type="RefSeq" id="XP_066716310.1">
    <property type="nucleotide sequence ID" value="XM_066857041.1"/>
</dbReference>
<evidence type="ECO:0000313" key="2">
    <source>
        <dbReference type="Proteomes" id="UP001480595"/>
    </source>
</evidence>
<comment type="caution">
    <text evidence="1">The sequence shown here is derived from an EMBL/GenBank/DDBJ whole genome shotgun (WGS) entry which is preliminary data.</text>
</comment>
<protein>
    <recommendedName>
        <fullName evidence="3">Heterokaryon incompatibility domain-containing protein</fullName>
    </recommendedName>
</protein>
<proteinExistence type="predicted"/>
<reference evidence="1 2" key="1">
    <citation type="submission" date="2023-01" db="EMBL/GenBank/DDBJ databases">
        <title>Analysis of 21 Apiospora genomes using comparative genomics revels a genus with tremendous synthesis potential of carbohydrate active enzymes and secondary metabolites.</title>
        <authorList>
            <person name="Sorensen T."/>
        </authorList>
    </citation>
    <scope>NUCLEOTIDE SEQUENCE [LARGE SCALE GENOMIC DNA]</scope>
    <source>
        <strain evidence="1 2">CBS 135458</strain>
    </source>
</reference>
<organism evidence="1 2">
    <name type="scientific">Apiospora phragmitis</name>
    <dbReference type="NCBI Taxonomy" id="2905665"/>
    <lineage>
        <taxon>Eukaryota</taxon>
        <taxon>Fungi</taxon>
        <taxon>Dikarya</taxon>
        <taxon>Ascomycota</taxon>
        <taxon>Pezizomycotina</taxon>
        <taxon>Sordariomycetes</taxon>
        <taxon>Xylariomycetidae</taxon>
        <taxon>Amphisphaeriales</taxon>
        <taxon>Apiosporaceae</taxon>
        <taxon>Apiospora</taxon>
    </lineage>
</organism>
<dbReference type="GeneID" id="92090104"/>
<keyword evidence="2" id="KW-1185">Reference proteome</keyword>
<name>A0ABR1VCS1_9PEZI</name>
<accession>A0ABR1VCS1</accession>
<dbReference type="Proteomes" id="UP001480595">
    <property type="component" value="Unassembled WGS sequence"/>
</dbReference>
<gene>
    <name evidence="1" type="ORF">PG994_005632</name>
</gene>
<evidence type="ECO:0008006" key="3">
    <source>
        <dbReference type="Google" id="ProtNLM"/>
    </source>
</evidence>
<dbReference type="EMBL" id="JAQQWL010000006">
    <property type="protein sequence ID" value="KAK8069016.1"/>
    <property type="molecule type" value="Genomic_DNA"/>
</dbReference>